<evidence type="ECO:0000256" key="1">
    <source>
        <dbReference type="ARBA" id="ARBA00022512"/>
    </source>
</evidence>
<keyword evidence="4" id="KW-0572">Peptidoglycan-anchor</keyword>
<feature type="compositionally biased region" description="Low complexity" evidence="5">
    <location>
        <begin position="236"/>
        <end position="255"/>
    </location>
</feature>
<gene>
    <name evidence="9" type="ORF">RM877_35055</name>
</gene>
<evidence type="ECO:0000256" key="4">
    <source>
        <dbReference type="ARBA" id="ARBA00023088"/>
    </source>
</evidence>
<dbReference type="AlphaFoldDB" id="A0ABD5EYN5"/>
<sequence length="312" mass="31705">MSRRQRSRTLYALAATAFAAGALPVLAAGTASALSDGGCRSATVQYRLVDTDGKTIGPDWTSQGGFHQWTSVPGTVEVRLAPDQKVGDGCTYPVSLAEYTTEGPDWLSSGRQALVDKSTVYLDAKDVAGSGDAGRTWQKLTVKSPDCYGQIDLYGDDVTYDGKTGEGHGALPDQPSGVMTPYHLIAAWNGGDKACEPAAPESPTPTPGEATPSTPATPTAPEESAPQQESKPPVEASKPPASTATPPTTSDVPPLASKPPVSPAPSPTDSATPLAETGANSSTGLIAGGAVAALAVGAGAVYLASRARSNRA</sequence>
<evidence type="ECO:0000313" key="9">
    <source>
        <dbReference type="EMBL" id="MDT0439891.1"/>
    </source>
</evidence>
<reference evidence="10" key="1">
    <citation type="submission" date="2023-07" db="EMBL/GenBank/DDBJ databases">
        <title>30 novel species of actinomycetes from the DSMZ collection.</title>
        <authorList>
            <person name="Nouioui I."/>
        </authorList>
    </citation>
    <scope>NUCLEOTIDE SEQUENCE [LARGE SCALE GENOMIC DNA]</scope>
    <source>
        <strain evidence="10">DSM 41981</strain>
    </source>
</reference>
<evidence type="ECO:0000256" key="2">
    <source>
        <dbReference type="ARBA" id="ARBA00022525"/>
    </source>
</evidence>
<protein>
    <submittedName>
        <fullName evidence="9">LAETG motif-containing sortase-dependent surface protein</fullName>
    </submittedName>
</protein>
<evidence type="ECO:0000256" key="6">
    <source>
        <dbReference type="SAM" id="Phobius"/>
    </source>
</evidence>
<evidence type="ECO:0000256" key="3">
    <source>
        <dbReference type="ARBA" id="ARBA00022729"/>
    </source>
</evidence>
<dbReference type="EMBL" id="JAVRES010000032">
    <property type="protein sequence ID" value="MDT0439891.1"/>
    <property type="molecule type" value="Genomic_DNA"/>
</dbReference>
<keyword evidence="6" id="KW-0472">Membrane</keyword>
<dbReference type="Proteomes" id="UP001183535">
    <property type="component" value="Unassembled WGS sequence"/>
</dbReference>
<dbReference type="PROSITE" id="PS50847">
    <property type="entry name" value="GRAM_POS_ANCHORING"/>
    <property type="match status" value="1"/>
</dbReference>
<accession>A0ABD5EYN5</accession>
<dbReference type="NCBIfam" id="NF041528">
    <property type="entry name" value="strep_LAETG"/>
    <property type="match status" value="1"/>
</dbReference>
<keyword evidence="10" id="KW-1185">Reference proteome</keyword>
<organism evidence="9 10">
    <name type="scientific">Streptomyces doudnae</name>
    <dbReference type="NCBI Taxonomy" id="3075536"/>
    <lineage>
        <taxon>Bacteria</taxon>
        <taxon>Bacillati</taxon>
        <taxon>Actinomycetota</taxon>
        <taxon>Actinomycetes</taxon>
        <taxon>Kitasatosporales</taxon>
        <taxon>Streptomycetaceae</taxon>
        <taxon>Streptomyces</taxon>
    </lineage>
</organism>
<evidence type="ECO:0000313" key="10">
    <source>
        <dbReference type="Proteomes" id="UP001183535"/>
    </source>
</evidence>
<feature type="chain" id="PRO_5044754133" evidence="7">
    <location>
        <begin position="28"/>
        <end position="312"/>
    </location>
</feature>
<keyword evidence="1" id="KW-0134">Cell wall</keyword>
<feature type="compositionally biased region" description="Pro residues" evidence="5">
    <location>
        <begin position="256"/>
        <end position="266"/>
    </location>
</feature>
<dbReference type="InterPro" id="IPR019931">
    <property type="entry name" value="LPXTG_anchor"/>
</dbReference>
<keyword evidence="3 7" id="KW-0732">Signal</keyword>
<feature type="domain" description="Gram-positive cocci surface proteins LPxTG" evidence="8">
    <location>
        <begin position="274"/>
        <end position="312"/>
    </location>
</feature>
<keyword evidence="6" id="KW-1133">Transmembrane helix</keyword>
<comment type="caution">
    <text evidence="9">The sequence shown here is derived from an EMBL/GenBank/DDBJ whole genome shotgun (WGS) entry which is preliminary data.</text>
</comment>
<evidence type="ECO:0000259" key="8">
    <source>
        <dbReference type="PROSITE" id="PS50847"/>
    </source>
</evidence>
<feature type="transmembrane region" description="Helical" evidence="6">
    <location>
        <begin position="284"/>
        <end position="304"/>
    </location>
</feature>
<dbReference type="RefSeq" id="WP_093830714.1">
    <property type="nucleotide sequence ID" value="NZ_JAVRES010000032.1"/>
</dbReference>
<proteinExistence type="predicted"/>
<keyword evidence="6" id="KW-0812">Transmembrane</keyword>
<feature type="signal peptide" evidence="7">
    <location>
        <begin position="1"/>
        <end position="27"/>
    </location>
</feature>
<evidence type="ECO:0000256" key="5">
    <source>
        <dbReference type="SAM" id="MobiDB-lite"/>
    </source>
</evidence>
<feature type="compositionally biased region" description="Low complexity" evidence="5">
    <location>
        <begin position="207"/>
        <end position="226"/>
    </location>
</feature>
<keyword evidence="2" id="KW-0964">Secreted</keyword>
<name>A0ABD5EYN5_9ACTN</name>
<evidence type="ECO:0000256" key="7">
    <source>
        <dbReference type="SAM" id="SignalP"/>
    </source>
</evidence>
<feature type="region of interest" description="Disordered" evidence="5">
    <location>
        <begin position="192"/>
        <end position="282"/>
    </location>
</feature>